<feature type="transmembrane region" description="Helical" evidence="8">
    <location>
        <begin position="474"/>
        <end position="497"/>
    </location>
</feature>
<dbReference type="Proteomes" id="UP001340816">
    <property type="component" value="Chromosome"/>
</dbReference>
<evidence type="ECO:0000313" key="11">
    <source>
        <dbReference type="Proteomes" id="UP001340816"/>
    </source>
</evidence>
<gene>
    <name evidence="10" type="ORF">OHB35_52335</name>
</gene>
<keyword evidence="11" id="KW-1185">Reference proteome</keyword>
<evidence type="ECO:0000313" key="10">
    <source>
        <dbReference type="EMBL" id="WSD21151.1"/>
    </source>
</evidence>
<dbReference type="SMART" id="SM00220">
    <property type="entry name" value="S_TKc"/>
    <property type="match status" value="1"/>
</dbReference>
<dbReference type="PROSITE" id="PS00107">
    <property type="entry name" value="PROTEIN_KINASE_ATP"/>
    <property type="match status" value="1"/>
</dbReference>
<evidence type="ECO:0000256" key="2">
    <source>
        <dbReference type="ARBA" id="ARBA00022679"/>
    </source>
</evidence>
<name>A0ABZ1HRD3_STRPH</name>
<dbReference type="InterPro" id="IPR028081">
    <property type="entry name" value="Leu-bd"/>
</dbReference>
<protein>
    <submittedName>
        <fullName evidence="10">Bifunctional serine/threonine-protein kinase/ABC transporter substrate-binding protein</fullName>
    </submittedName>
</protein>
<keyword evidence="6 7" id="KW-0067">ATP-binding</keyword>
<dbReference type="PANTHER" id="PTHR43289">
    <property type="entry name" value="MITOGEN-ACTIVATED PROTEIN KINASE KINASE KINASE 20-RELATED"/>
    <property type="match status" value="1"/>
</dbReference>
<dbReference type="SUPFAM" id="SSF53822">
    <property type="entry name" value="Periplasmic binding protein-like I"/>
    <property type="match status" value="1"/>
</dbReference>
<keyword evidence="2" id="KW-0808">Transferase</keyword>
<dbReference type="PROSITE" id="PS50011">
    <property type="entry name" value="PROTEIN_KINASE_DOM"/>
    <property type="match status" value="1"/>
</dbReference>
<dbReference type="Gene3D" id="3.30.200.20">
    <property type="entry name" value="Phosphorylase Kinase, domain 1"/>
    <property type="match status" value="1"/>
</dbReference>
<dbReference type="PROSITE" id="PS00108">
    <property type="entry name" value="PROTEIN_KINASE_ST"/>
    <property type="match status" value="1"/>
</dbReference>
<keyword evidence="8" id="KW-0472">Membrane</keyword>
<organism evidence="10 11">
    <name type="scientific">Streptomyces phaeochromogenes</name>
    <dbReference type="NCBI Taxonomy" id="1923"/>
    <lineage>
        <taxon>Bacteria</taxon>
        <taxon>Bacillati</taxon>
        <taxon>Actinomycetota</taxon>
        <taxon>Actinomycetes</taxon>
        <taxon>Kitasatosporales</taxon>
        <taxon>Streptomycetaceae</taxon>
        <taxon>Streptomyces</taxon>
        <taxon>Streptomyces phaeochromogenes group</taxon>
    </lineage>
</organism>
<keyword evidence="3" id="KW-0732">Signal</keyword>
<comment type="similarity">
    <text evidence="1">Belongs to the leucine-binding protein family.</text>
</comment>
<dbReference type="EMBL" id="CP109135">
    <property type="protein sequence ID" value="WSD21151.1"/>
    <property type="molecule type" value="Genomic_DNA"/>
</dbReference>
<dbReference type="SUPFAM" id="SSF56112">
    <property type="entry name" value="Protein kinase-like (PK-like)"/>
    <property type="match status" value="1"/>
</dbReference>
<dbReference type="PANTHER" id="PTHR43289:SF34">
    <property type="entry name" value="SERINE_THREONINE-PROTEIN KINASE YBDM-RELATED"/>
    <property type="match status" value="1"/>
</dbReference>
<feature type="binding site" evidence="7">
    <location>
        <position position="43"/>
    </location>
    <ligand>
        <name>ATP</name>
        <dbReference type="ChEBI" id="CHEBI:30616"/>
    </ligand>
</feature>
<dbReference type="Pfam" id="PF13458">
    <property type="entry name" value="Peripla_BP_6"/>
    <property type="match status" value="1"/>
</dbReference>
<dbReference type="InterPro" id="IPR028082">
    <property type="entry name" value="Peripla_BP_I"/>
</dbReference>
<evidence type="ECO:0000256" key="1">
    <source>
        <dbReference type="ARBA" id="ARBA00010062"/>
    </source>
</evidence>
<dbReference type="Pfam" id="PF00069">
    <property type="entry name" value="Pkinase"/>
    <property type="match status" value="1"/>
</dbReference>
<evidence type="ECO:0000256" key="7">
    <source>
        <dbReference type="PROSITE-ProRule" id="PRU10141"/>
    </source>
</evidence>
<proteinExistence type="inferred from homology"/>
<keyword evidence="8" id="KW-0812">Transmembrane</keyword>
<keyword evidence="5 10" id="KW-0418">Kinase</keyword>
<dbReference type="GO" id="GO:0016301">
    <property type="term" value="F:kinase activity"/>
    <property type="evidence" value="ECO:0007669"/>
    <property type="project" value="UniProtKB-KW"/>
</dbReference>
<dbReference type="Gene3D" id="3.40.50.2300">
    <property type="match status" value="2"/>
</dbReference>
<dbReference type="InterPro" id="IPR011009">
    <property type="entry name" value="Kinase-like_dom_sf"/>
</dbReference>
<evidence type="ECO:0000256" key="8">
    <source>
        <dbReference type="SAM" id="Phobius"/>
    </source>
</evidence>
<evidence type="ECO:0000256" key="4">
    <source>
        <dbReference type="ARBA" id="ARBA00022741"/>
    </source>
</evidence>
<keyword evidence="4 7" id="KW-0547">Nucleotide-binding</keyword>
<dbReference type="RefSeq" id="WP_326762694.1">
    <property type="nucleotide sequence ID" value="NZ_CP109135.1"/>
</dbReference>
<dbReference type="InterPro" id="IPR000719">
    <property type="entry name" value="Prot_kinase_dom"/>
</dbReference>
<dbReference type="InterPro" id="IPR017441">
    <property type="entry name" value="Protein_kinase_ATP_BS"/>
</dbReference>
<evidence type="ECO:0000256" key="3">
    <source>
        <dbReference type="ARBA" id="ARBA00022729"/>
    </source>
</evidence>
<accession>A0ABZ1HRD3</accession>
<evidence type="ECO:0000259" key="9">
    <source>
        <dbReference type="PROSITE" id="PS50011"/>
    </source>
</evidence>
<dbReference type="CDD" id="cd14014">
    <property type="entry name" value="STKc_PknB_like"/>
    <property type="match status" value="1"/>
</dbReference>
<reference evidence="10 11" key="1">
    <citation type="submission" date="2022-10" db="EMBL/GenBank/DDBJ databases">
        <title>The complete genomes of actinobacterial strains from the NBC collection.</title>
        <authorList>
            <person name="Joergensen T.S."/>
            <person name="Alvarez Arevalo M."/>
            <person name="Sterndorff E.B."/>
            <person name="Faurdal D."/>
            <person name="Vuksanovic O."/>
            <person name="Mourched A.-S."/>
            <person name="Charusanti P."/>
            <person name="Shaw S."/>
            <person name="Blin K."/>
            <person name="Weber T."/>
        </authorList>
    </citation>
    <scope>NUCLEOTIDE SEQUENCE [LARGE SCALE GENOMIC DNA]</scope>
    <source>
        <strain evidence="10 11">NBC 01752</strain>
    </source>
</reference>
<sequence length="712" mass="74391">MERLLPADPSRLGGNRLLGRLGAGGMGVVYLARTGTGDLAAVKVIQPEYAEQAEFRARFRREASLAGQADSPWVVQVLGADTESAAPWLATAFVPGPSLAEAVAACGPLPERAVRVLGKVLASALTAVHEARLVHRDVKPGNVLLALDGPRLIDFGIARPTAADETELTSDNMVVGTPGFLSPEQARAQQVGAASDVFSLGCVLAYAATGRLPFGTGAADALLYRTVHDEPELGGVADAELRALLGRCLAKEPEQRPTAAEVDAELVEDAPADTVDWLPDPVVRMIAERSAEMLALPGIEPTEVSQESTGHSRRRVLALGGGAALLLAGGGAALWAALRDDDPGTQTASSPWVIGLHADLTGPLRETGRAQERGARLAVERFNARKGRPFTLALRTEDDRGEPARAVQAARRLTGATDVLAVLGPTGYSSAQAALEVYEGAGMPLLTVSELSTSAAQSAIAGTAPRSYFRAASLSAYGALATVTALGAAGVGTLGLLGDRAGRLAGMESVIVTGLQARGRLELYLRVVPALASTSALGPVTDDMLGRGVDGFYYIGTPERAAAVARTLAERNFTGPRYLDAASATNAFITGAGQAAEGWQVLTSYIGPDAAPVSAFASAYRKRYGSAPGPWAAEAYDVTRLLADRLTALAPKGGKRPAHDRLTRALAAARFTGVAATYAFDDQKRMKQQRLHQYRVHNGRFAYRGVLDVTGT</sequence>
<dbReference type="CDD" id="cd06342">
    <property type="entry name" value="PBP1_ABC_LIVBP-like"/>
    <property type="match status" value="1"/>
</dbReference>
<evidence type="ECO:0000256" key="6">
    <source>
        <dbReference type="ARBA" id="ARBA00022840"/>
    </source>
</evidence>
<dbReference type="Gene3D" id="1.10.510.10">
    <property type="entry name" value="Transferase(Phosphotransferase) domain 1"/>
    <property type="match status" value="1"/>
</dbReference>
<feature type="domain" description="Protein kinase" evidence="9">
    <location>
        <begin position="15"/>
        <end position="278"/>
    </location>
</feature>
<dbReference type="InterPro" id="IPR008271">
    <property type="entry name" value="Ser/Thr_kinase_AS"/>
</dbReference>
<evidence type="ECO:0000256" key="5">
    <source>
        <dbReference type="ARBA" id="ARBA00022777"/>
    </source>
</evidence>
<feature type="transmembrane region" description="Helical" evidence="8">
    <location>
        <begin position="316"/>
        <end position="338"/>
    </location>
</feature>
<keyword evidence="8" id="KW-1133">Transmembrane helix</keyword>